<dbReference type="InterPro" id="IPR005135">
    <property type="entry name" value="Endo/exonuclease/phosphatase"/>
</dbReference>
<dbReference type="Gene3D" id="3.60.10.10">
    <property type="entry name" value="Endonuclease/exonuclease/phosphatase"/>
    <property type="match status" value="1"/>
</dbReference>
<dbReference type="EMBL" id="CAKXAJ010010483">
    <property type="protein sequence ID" value="CAH2211487.1"/>
    <property type="molecule type" value="Genomic_DNA"/>
</dbReference>
<dbReference type="Pfam" id="PF03372">
    <property type="entry name" value="Exo_endo_phos"/>
    <property type="match status" value="1"/>
</dbReference>
<organism evidence="2 3">
    <name type="scientific">Pararge aegeria aegeria</name>
    <dbReference type="NCBI Taxonomy" id="348720"/>
    <lineage>
        <taxon>Eukaryota</taxon>
        <taxon>Metazoa</taxon>
        <taxon>Ecdysozoa</taxon>
        <taxon>Arthropoda</taxon>
        <taxon>Hexapoda</taxon>
        <taxon>Insecta</taxon>
        <taxon>Pterygota</taxon>
        <taxon>Neoptera</taxon>
        <taxon>Endopterygota</taxon>
        <taxon>Lepidoptera</taxon>
        <taxon>Glossata</taxon>
        <taxon>Ditrysia</taxon>
        <taxon>Papilionoidea</taxon>
        <taxon>Nymphalidae</taxon>
        <taxon>Satyrinae</taxon>
        <taxon>Satyrini</taxon>
        <taxon>Parargina</taxon>
        <taxon>Pararge</taxon>
    </lineage>
</organism>
<dbReference type="Proteomes" id="UP000838756">
    <property type="component" value="Unassembled WGS sequence"/>
</dbReference>
<dbReference type="OrthoDB" id="7476844at2759"/>
<keyword evidence="3" id="KW-1185">Reference proteome</keyword>
<gene>
    <name evidence="2" type="primary">jg18287</name>
    <name evidence="2" type="ORF">PAEG_LOCUS3302</name>
</gene>
<evidence type="ECO:0000259" key="1">
    <source>
        <dbReference type="Pfam" id="PF03372"/>
    </source>
</evidence>
<feature type="domain" description="Endonuclease/exonuclease/phosphatase" evidence="1">
    <location>
        <begin position="11"/>
        <end position="233"/>
    </location>
</feature>
<sequence>MNSSQKKTTMISFNCKSIKRSLQCVRDLCEKAEIIALQETWLLPHDLNIVQGIHSNFECAAISSVDLSAGVLRGRPYGGLALMWNKTLFNNVSVVNCSNDRIMAIRVDIDLRSFLVFNVYMPTDEIDNLPDFSNCLAKVSAIVEEYNVSSVYMLGDFNAHPSARFGIELRHFCDEQEWVWADITKLGNSTDTFTFISESHGSRRWLDHCLTTESAWKSVLSADVMYDVSWSDHFPLRIVCDIEVNESFTLDSNIATGRAFVGALGMQRK</sequence>
<protein>
    <submittedName>
        <fullName evidence="2">Jg18287 protein</fullName>
    </submittedName>
</protein>
<accession>A0A8S4QQ33</accession>
<dbReference type="InterPro" id="IPR036691">
    <property type="entry name" value="Endo/exonu/phosph_ase_sf"/>
</dbReference>
<comment type="caution">
    <text evidence="2">The sequence shown here is derived from an EMBL/GenBank/DDBJ whole genome shotgun (WGS) entry which is preliminary data.</text>
</comment>
<proteinExistence type="predicted"/>
<dbReference type="SUPFAM" id="SSF56219">
    <property type="entry name" value="DNase I-like"/>
    <property type="match status" value="1"/>
</dbReference>
<evidence type="ECO:0000313" key="2">
    <source>
        <dbReference type="EMBL" id="CAH2211487.1"/>
    </source>
</evidence>
<evidence type="ECO:0000313" key="3">
    <source>
        <dbReference type="Proteomes" id="UP000838756"/>
    </source>
</evidence>
<dbReference type="GO" id="GO:0003824">
    <property type="term" value="F:catalytic activity"/>
    <property type="evidence" value="ECO:0007669"/>
    <property type="project" value="InterPro"/>
</dbReference>
<name>A0A8S4QQ33_9NEOP</name>
<dbReference type="AlphaFoldDB" id="A0A8S4QQ33"/>
<reference evidence="2" key="1">
    <citation type="submission" date="2022-03" db="EMBL/GenBank/DDBJ databases">
        <authorList>
            <person name="Lindestad O."/>
        </authorList>
    </citation>
    <scope>NUCLEOTIDE SEQUENCE</scope>
</reference>